<evidence type="ECO:0000313" key="3">
    <source>
        <dbReference type="EMBL" id="NOV44214.1"/>
    </source>
</evidence>
<dbReference type="AlphaFoldDB" id="A0A6M2DED0"/>
<dbReference type="EMBL" id="GIIL01000488">
    <property type="protein sequence ID" value="NOV44214.1"/>
    <property type="molecule type" value="Transcribed_RNA"/>
</dbReference>
<feature type="region of interest" description="Disordered" evidence="1">
    <location>
        <begin position="243"/>
        <end position="277"/>
    </location>
</feature>
<dbReference type="InterPro" id="IPR012677">
    <property type="entry name" value="Nucleotide-bd_a/b_plait_sf"/>
</dbReference>
<dbReference type="PROSITE" id="PS51061">
    <property type="entry name" value="R3H"/>
    <property type="match status" value="1"/>
</dbReference>
<feature type="domain" description="R3H" evidence="2">
    <location>
        <begin position="12"/>
        <end position="80"/>
    </location>
</feature>
<dbReference type="InterPro" id="IPR035979">
    <property type="entry name" value="RBD_domain_sf"/>
</dbReference>
<proteinExistence type="predicted"/>
<feature type="compositionally biased region" description="Polar residues" evidence="1">
    <location>
        <begin position="245"/>
        <end position="272"/>
    </location>
</feature>
<dbReference type="Gene3D" id="3.30.1370.50">
    <property type="entry name" value="R3H-like domain"/>
    <property type="match status" value="1"/>
</dbReference>
<dbReference type="GO" id="GO:0003676">
    <property type="term" value="F:nucleic acid binding"/>
    <property type="evidence" value="ECO:0007669"/>
    <property type="project" value="UniProtKB-UniRule"/>
</dbReference>
<dbReference type="InterPro" id="IPR001374">
    <property type="entry name" value="R3H_dom"/>
</dbReference>
<evidence type="ECO:0000259" key="2">
    <source>
        <dbReference type="PROSITE" id="PS51061"/>
    </source>
</evidence>
<dbReference type="PANTHER" id="PTHR21678">
    <property type="entry name" value="GROWTH INHIBITION AND DIFFERENTIATION RELATED PROTEIN 88"/>
    <property type="match status" value="1"/>
</dbReference>
<organism evidence="3">
    <name type="scientific">Xenopsylla cheopis</name>
    <name type="common">Oriental rat flea</name>
    <name type="synonym">Pulex cheopis</name>
    <dbReference type="NCBI Taxonomy" id="163159"/>
    <lineage>
        <taxon>Eukaryota</taxon>
        <taxon>Metazoa</taxon>
        <taxon>Ecdysozoa</taxon>
        <taxon>Arthropoda</taxon>
        <taxon>Hexapoda</taxon>
        <taxon>Insecta</taxon>
        <taxon>Pterygota</taxon>
        <taxon>Neoptera</taxon>
        <taxon>Endopterygota</taxon>
        <taxon>Siphonaptera</taxon>
        <taxon>Pulicidae</taxon>
        <taxon>Xenopsyllinae</taxon>
        <taxon>Xenopsylla</taxon>
    </lineage>
</organism>
<feature type="compositionally biased region" description="Basic and acidic residues" evidence="1">
    <location>
        <begin position="118"/>
        <end position="130"/>
    </location>
</feature>
<reference evidence="3" key="1">
    <citation type="submission" date="2020-03" db="EMBL/GenBank/DDBJ databases">
        <title>Transcriptomic Profiling of the Digestive Tract of the Rat Flea, Xenopsylla cheopis, Following Blood Feeding and Infection with Yersinia pestis.</title>
        <authorList>
            <person name="Bland D.M."/>
            <person name="Martens C.A."/>
            <person name="Virtaneva K."/>
            <person name="Kanakabandi K."/>
            <person name="Long D."/>
            <person name="Rosenke R."/>
            <person name="Saturday G.A."/>
            <person name="Hoyt F.H."/>
            <person name="Bruno D.P."/>
            <person name="Ribeiro J.M.C."/>
            <person name="Hinnebusch J."/>
        </authorList>
    </citation>
    <scope>NUCLEOTIDE SEQUENCE</scope>
</reference>
<dbReference type="PANTHER" id="PTHR21678:SF0">
    <property type="entry name" value="C3H1-TYPE DOMAIN-CONTAINING PROTEIN"/>
    <property type="match status" value="1"/>
</dbReference>
<dbReference type="Pfam" id="PF01424">
    <property type="entry name" value="R3H"/>
    <property type="match status" value="1"/>
</dbReference>
<dbReference type="SUPFAM" id="SSF54928">
    <property type="entry name" value="RNA-binding domain, RBD"/>
    <property type="match status" value="1"/>
</dbReference>
<sequence length="617" mass="70226">MDCSGVIESPYSEFQQIIEQDISNYANSDSCECSRILLFPPLNSYERLLIHRKTDEISSSLASVSIGCGRNRRPIVCFRKQLLKPLSPFVEGKKRFIFPDESLSYQRRHNTGKKLLQRRKEEDPLAETERSNSSSGLGVVTVERRNPGQRDAHDYDKRSTATSTAPIYNYRDNANRPLSPFVEGKKHVLHQDAPINLGRAKNADKDLIESSETERNRSSSGLDVLTVERPNPVQGIAHDCGEYSPATSTANPKSNFSDIANRSIPSQKTTLNNRERRPDRQVYIPRALRKCSELGFNQETSLEKRPEYLKSSMANDTNNTLGEKKIHSEKNGFGDQWRSKLTCDDGDLRELQRASEEINRSNRRIMKQSFNSDILIISDEQQLSEDTVTNIKTNTSPGDQTVTKQNVNADDWETIYDDNGDCIDPSILKDLTEVVGKVSIAHPTELYKFQHEEIRKTTLLADDHFGHVLEVYDFPAEFQTQDLLAVFTEFKTFGFEIKWVDNTHALAVFSSVNVAQEALSRTLPFVKTRPLREATAESKQKARRCSEFLRPYRTRPETCPALARRLVSGALGLSLKTPAVDRERERLILKEAREKKLTALRQRDEAWEQPNPSTKNE</sequence>
<name>A0A6M2DED0_XENCH</name>
<dbReference type="SUPFAM" id="SSF82708">
    <property type="entry name" value="R3H domain"/>
    <property type="match status" value="1"/>
</dbReference>
<dbReference type="InterPro" id="IPR036867">
    <property type="entry name" value="R3H_dom_sf"/>
</dbReference>
<feature type="region of interest" description="Disordered" evidence="1">
    <location>
        <begin position="109"/>
        <end position="165"/>
    </location>
</feature>
<dbReference type="Gene3D" id="3.30.70.330">
    <property type="match status" value="1"/>
</dbReference>
<feature type="compositionally biased region" description="Basic and acidic residues" evidence="1">
    <location>
        <begin position="142"/>
        <end position="159"/>
    </location>
</feature>
<accession>A0A6M2DED0</accession>
<dbReference type="InterPro" id="IPR039884">
    <property type="entry name" value="R3HC1/R3HCL"/>
</dbReference>
<protein>
    <recommendedName>
        <fullName evidence="2">R3H domain-containing protein</fullName>
    </recommendedName>
</protein>
<evidence type="ECO:0000256" key="1">
    <source>
        <dbReference type="SAM" id="MobiDB-lite"/>
    </source>
</evidence>